<dbReference type="Proteomes" id="UP000307440">
    <property type="component" value="Unassembled WGS sequence"/>
</dbReference>
<accession>A0A5C3KG20</accession>
<evidence type="ECO:0000313" key="1">
    <source>
        <dbReference type="EMBL" id="TFK18725.1"/>
    </source>
</evidence>
<feature type="non-terminal residue" evidence="1">
    <location>
        <position position="107"/>
    </location>
</feature>
<proteinExistence type="predicted"/>
<keyword evidence="2" id="KW-1185">Reference proteome</keyword>
<sequence length="107" mass="11732">GKMVQIGMNMGPCHARVLGWAKSFTQNLSTEEKVSQDTDLIGAMSILWCLAKAQLPIDIIHQITTFLDEQSYPMMGTQNLPAEAGFSVSFEGKEYHFSQAGRAPPEG</sequence>
<dbReference type="AlphaFoldDB" id="A0A5C3KG20"/>
<dbReference type="STRING" id="230819.A0A5C3KG20"/>
<gene>
    <name evidence="1" type="ORF">FA15DRAFT_562946</name>
</gene>
<evidence type="ECO:0000313" key="2">
    <source>
        <dbReference type="Proteomes" id="UP000307440"/>
    </source>
</evidence>
<protein>
    <submittedName>
        <fullName evidence="1">Uncharacterized protein</fullName>
    </submittedName>
</protein>
<organism evidence="1 2">
    <name type="scientific">Coprinopsis marcescibilis</name>
    <name type="common">Agaric fungus</name>
    <name type="synonym">Psathyrella marcescibilis</name>
    <dbReference type="NCBI Taxonomy" id="230819"/>
    <lineage>
        <taxon>Eukaryota</taxon>
        <taxon>Fungi</taxon>
        <taxon>Dikarya</taxon>
        <taxon>Basidiomycota</taxon>
        <taxon>Agaricomycotina</taxon>
        <taxon>Agaricomycetes</taxon>
        <taxon>Agaricomycetidae</taxon>
        <taxon>Agaricales</taxon>
        <taxon>Agaricineae</taxon>
        <taxon>Psathyrellaceae</taxon>
        <taxon>Coprinopsis</taxon>
    </lineage>
</organism>
<feature type="non-terminal residue" evidence="1">
    <location>
        <position position="1"/>
    </location>
</feature>
<dbReference type="OrthoDB" id="2684108at2759"/>
<reference evidence="1 2" key="1">
    <citation type="journal article" date="2019" name="Nat. Ecol. Evol.">
        <title>Megaphylogeny resolves global patterns of mushroom evolution.</title>
        <authorList>
            <person name="Varga T."/>
            <person name="Krizsan K."/>
            <person name="Foldi C."/>
            <person name="Dima B."/>
            <person name="Sanchez-Garcia M."/>
            <person name="Sanchez-Ramirez S."/>
            <person name="Szollosi G.J."/>
            <person name="Szarkandi J.G."/>
            <person name="Papp V."/>
            <person name="Albert L."/>
            <person name="Andreopoulos W."/>
            <person name="Angelini C."/>
            <person name="Antonin V."/>
            <person name="Barry K.W."/>
            <person name="Bougher N.L."/>
            <person name="Buchanan P."/>
            <person name="Buyck B."/>
            <person name="Bense V."/>
            <person name="Catcheside P."/>
            <person name="Chovatia M."/>
            <person name="Cooper J."/>
            <person name="Damon W."/>
            <person name="Desjardin D."/>
            <person name="Finy P."/>
            <person name="Geml J."/>
            <person name="Haridas S."/>
            <person name="Hughes K."/>
            <person name="Justo A."/>
            <person name="Karasinski D."/>
            <person name="Kautmanova I."/>
            <person name="Kiss B."/>
            <person name="Kocsube S."/>
            <person name="Kotiranta H."/>
            <person name="LaButti K.M."/>
            <person name="Lechner B.E."/>
            <person name="Liimatainen K."/>
            <person name="Lipzen A."/>
            <person name="Lukacs Z."/>
            <person name="Mihaltcheva S."/>
            <person name="Morgado L.N."/>
            <person name="Niskanen T."/>
            <person name="Noordeloos M.E."/>
            <person name="Ohm R.A."/>
            <person name="Ortiz-Santana B."/>
            <person name="Ovrebo C."/>
            <person name="Racz N."/>
            <person name="Riley R."/>
            <person name="Savchenko A."/>
            <person name="Shiryaev A."/>
            <person name="Soop K."/>
            <person name="Spirin V."/>
            <person name="Szebenyi C."/>
            <person name="Tomsovsky M."/>
            <person name="Tulloss R.E."/>
            <person name="Uehling J."/>
            <person name="Grigoriev I.V."/>
            <person name="Vagvolgyi C."/>
            <person name="Papp T."/>
            <person name="Martin F.M."/>
            <person name="Miettinen O."/>
            <person name="Hibbett D.S."/>
            <person name="Nagy L.G."/>
        </authorList>
    </citation>
    <scope>NUCLEOTIDE SEQUENCE [LARGE SCALE GENOMIC DNA]</scope>
    <source>
        <strain evidence="1 2">CBS 121175</strain>
    </source>
</reference>
<name>A0A5C3KG20_COPMA</name>
<dbReference type="EMBL" id="ML210382">
    <property type="protein sequence ID" value="TFK18725.1"/>
    <property type="molecule type" value="Genomic_DNA"/>
</dbReference>